<feature type="compositionally biased region" description="Polar residues" evidence="10">
    <location>
        <begin position="107"/>
        <end position="120"/>
    </location>
</feature>
<keyword evidence="6" id="KW-0496">Mitochondrion</keyword>
<evidence type="ECO:0000256" key="3">
    <source>
        <dbReference type="ARBA" id="ARBA00022692"/>
    </source>
</evidence>
<dbReference type="Proteomes" id="UP000575029">
    <property type="component" value="Unassembled WGS sequence"/>
</dbReference>
<evidence type="ECO:0000313" key="11">
    <source>
        <dbReference type="EMBL" id="NWV35710.1"/>
    </source>
</evidence>
<sequence>MAFRRTEGMSIMQALAMTVAEIPVFVYTTFGQSVFSQLRLSPGLRKVLFATALGTVALALAAHQLKRRRRRKKQIAPDKCGFKPGGITVPILPTRRVSSVKKGYSSRRVQSPGSKSNDTLSGISSIEPSKHSSSSHSLASMVAVNSSSPIPPGMWEAQAMGDAGAIGDSSAESLYVQGMELFEEALQKWEQALSIRQRDNTCTSTPVPWDSRKQQESMSENISEEESQKREFAEKLESLLHRAYHLQEEFGSSLPSDSVLLDLEKTLMLPLADGSLRLRTDDEDSSASEDSFFSAAELFDSLPFDEMPFHLSKPVAAYEEALQLVKEGKVACRTLRTELLGCYSDQDFLAKLHCVRQAFQELLEDESNQLFFGEVGKQMVIGLMTKAEKNPKAFLESYEEMLRYALKQETWPTTQQELEGRGVVCMSFFDIVLDFILMDAFEDLENPPSSVLAVLRNRWLSDSFKETALATACWSVLKAKRRLLMVPDGFISHFYSVSEHVSPVLAFGFLGPKQQLSEVCSFFKHQIVQYLKDMFDFDNVRYTTVQLLAEDILQLSRRRSEILLGYLGTETSPEMNGMLPGETEPLKEEL</sequence>
<feature type="compositionally biased region" description="Low complexity" evidence="10">
    <location>
        <begin position="121"/>
        <end position="138"/>
    </location>
</feature>
<evidence type="ECO:0000256" key="4">
    <source>
        <dbReference type="ARBA" id="ARBA00022787"/>
    </source>
</evidence>
<comment type="caution">
    <text evidence="11">The sequence shown here is derived from an EMBL/GenBank/DDBJ whole genome shotgun (WGS) entry which is preliminary data.</text>
</comment>
<evidence type="ECO:0000256" key="9">
    <source>
        <dbReference type="ARBA" id="ARBA00041863"/>
    </source>
</evidence>
<dbReference type="EMBL" id="VZRM01003637">
    <property type="protein sequence ID" value="NWV35710.1"/>
    <property type="molecule type" value="Genomic_DNA"/>
</dbReference>
<accession>A0A7K6E9P9</accession>
<dbReference type="InterPro" id="IPR019392">
    <property type="entry name" value="Miga"/>
</dbReference>
<comment type="similarity">
    <text evidence="2">Belongs to the mitoguardin family.</text>
</comment>
<keyword evidence="12" id="KW-1185">Reference proteome</keyword>
<gene>
    <name evidence="11" type="primary">Miga2</name>
    <name evidence="11" type="ORF">GRAPIC_R06038</name>
</gene>
<keyword evidence="3" id="KW-0812">Transmembrane</keyword>
<dbReference type="GO" id="GO:0008053">
    <property type="term" value="P:mitochondrial fusion"/>
    <property type="evidence" value="ECO:0007669"/>
    <property type="project" value="InterPro"/>
</dbReference>
<feature type="non-terminal residue" evidence="11">
    <location>
        <position position="590"/>
    </location>
</feature>
<evidence type="ECO:0000256" key="6">
    <source>
        <dbReference type="ARBA" id="ARBA00023128"/>
    </source>
</evidence>
<evidence type="ECO:0000256" key="1">
    <source>
        <dbReference type="ARBA" id="ARBA00004374"/>
    </source>
</evidence>
<dbReference type="GO" id="GO:0005741">
    <property type="term" value="C:mitochondrial outer membrane"/>
    <property type="evidence" value="ECO:0007669"/>
    <property type="project" value="UniProtKB-SubCell"/>
</dbReference>
<dbReference type="Pfam" id="PF10265">
    <property type="entry name" value="Miga"/>
    <property type="match status" value="1"/>
</dbReference>
<dbReference type="PANTHER" id="PTHR21508:SF4">
    <property type="entry name" value="MITOGUARDIN 2"/>
    <property type="match status" value="1"/>
</dbReference>
<protein>
    <recommendedName>
        <fullName evidence="8">Mitoguardin 2</fullName>
    </recommendedName>
    <alternativeName>
        <fullName evidence="9">Protein FAM73B</fullName>
    </alternativeName>
</protein>
<feature type="region of interest" description="Disordered" evidence="10">
    <location>
        <begin position="201"/>
        <end position="227"/>
    </location>
</feature>
<keyword evidence="5" id="KW-1133">Transmembrane helix</keyword>
<dbReference type="AlphaFoldDB" id="A0A7K6E9P9"/>
<evidence type="ECO:0000256" key="8">
    <source>
        <dbReference type="ARBA" id="ARBA00040959"/>
    </source>
</evidence>
<evidence type="ECO:0000256" key="2">
    <source>
        <dbReference type="ARBA" id="ARBA00008969"/>
    </source>
</evidence>
<organism evidence="11 12">
    <name type="scientific">Grantiella picta</name>
    <dbReference type="NCBI Taxonomy" id="266360"/>
    <lineage>
        <taxon>Eukaryota</taxon>
        <taxon>Metazoa</taxon>
        <taxon>Chordata</taxon>
        <taxon>Craniata</taxon>
        <taxon>Vertebrata</taxon>
        <taxon>Euteleostomi</taxon>
        <taxon>Archelosauria</taxon>
        <taxon>Archosauria</taxon>
        <taxon>Dinosauria</taxon>
        <taxon>Saurischia</taxon>
        <taxon>Theropoda</taxon>
        <taxon>Coelurosauria</taxon>
        <taxon>Aves</taxon>
        <taxon>Neognathae</taxon>
        <taxon>Neoaves</taxon>
        <taxon>Telluraves</taxon>
        <taxon>Australaves</taxon>
        <taxon>Passeriformes</taxon>
        <taxon>Meliphagoidea</taxon>
        <taxon>Meliphagidae</taxon>
        <taxon>Grantiella</taxon>
    </lineage>
</organism>
<keyword evidence="7" id="KW-0472">Membrane</keyword>
<feature type="non-terminal residue" evidence="11">
    <location>
        <position position="1"/>
    </location>
</feature>
<reference evidence="11 12" key="1">
    <citation type="submission" date="2019-09" db="EMBL/GenBank/DDBJ databases">
        <title>Bird 10,000 Genomes (B10K) Project - Family phase.</title>
        <authorList>
            <person name="Zhang G."/>
        </authorList>
    </citation>
    <scope>NUCLEOTIDE SEQUENCE [LARGE SCALE GENOMIC DNA]</scope>
    <source>
        <strain evidence="11">B10K-DU-029-50</strain>
        <tissue evidence="11">Heart</tissue>
    </source>
</reference>
<evidence type="ECO:0000256" key="5">
    <source>
        <dbReference type="ARBA" id="ARBA00022989"/>
    </source>
</evidence>
<evidence type="ECO:0000256" key="10">
    <source>
        <dbReference type="SAM" id="MobiDB-lite"/>
    </source>
</evidence>
<evidence type="ECO:0000313" key="12">
    <source>
        <dbReference type="Proteomes" id="UP000575029"/>
    </source>
</evidence>
<proteinExistence type="inferred from homology"/>
<feature type="region of interest" description="Disordered" evidence="10">
    <location>
        <begin position="98"/>
        <end position="138"/>
    </location>
</feature>
<comment type="subcellular location">
    <subcellularLocation>
        <location evidence="1">Mitochondrion outer membrane</location>
        <topology evidence="1">Multi-pass membrane protein</topology>
    </subcellularLocation>
</comment>
<name>A0A7K6E9P9_9PASS</name>
<dbReference type="PANTHER" id="PTHR21508">
    <property type="entry name" value="MITOGUARDIN"/>
    <property type="match status" value="1"/>
</dbReference>
<keyword evidence="4" id="KW-1000">Mitochondrion outer membrane</keyword>
<evidence type="ECO:0000256" key="7">
    <source>
        <dbReference type="ARBA" id="ARBA00023136"/>
    </source>
</evidence>